<proteinExistence type="inferred from homology"/>
<dbReference type="SUPFAM" id="SSF52402">
    <property type="entry name" value="Adenine nucleotide alpha hydrolases-like"/>
    <property type="match status" value="1"/>
</dbReference>
<sequence length="233" mass="26928">MGHCVLGKLTVIPPHCERGVRMNDSKFKVLLYSDGSHQAFSAAVYTATLLRKIPNMELTILQVQESDDGNEETKYSWLELRPKYKRYHWGRLTENDYRWIDFWPENPDPEWMKSILKETEITSESQKKYAQILKKTNEIYQKRSSDVKEQILYKKTSLNETASISETVKMIIDYATQNPFQLIVMGTRGLSTIKGLMFGSLAHTVLDKSPLPVLLIKKLPEDFIDNYLASSDL</sequence>
<dbReference type="eggNOG" id="COG0589">
    <property type="taxonomic scope" value="Bacteria"/>
</dbReference>
<evidence type="ECO:0000256" key="1">
    <source>
        <dbReference type="ARBA" id="ARBA00008791"/>
    </source>
</evidence>
<dbReference type="Proteomes" id="UP000002892">
    <property type="component" value="Chromosome"/>
</dbReference>
<dbReference type="PRINTS" id="PR01438">
    <property type="entry name" value="UNVRSLSTRESS"/>
</dbReference>
<comment type="similarity">
    <text evidence="1">Belongs to the universal stress protein A family.</text>
</comment>
<dbReference type="CDD" id="cd00293">
    <property type="entry name" value="USP-like"/>
    <property type="match status" value="1"/>
</dbReference>
<dbReference type="PANTHER" id="PTHR46268">
    <property type="entry name" value="STRESS RESPONSE PROTEIN NHAX"/>
    <property type="match status" value="1"/>
</dbReference>
<dbReference type="EMBL" id="CP003639">
    <property type="protein sequence ID" value="AFM41277.1"/>
    <property type="molecule type" value="Genomic_DNA"/>
</dbReference>
<dbReference type="Gene3D" id="3.40.50.620">
    <property type="entry name" value="HUPs"/>
    <property type="match status" value="1"/>
</dbReference>
<accession>I4D653</accession>
<evidence type="ECO:0000259" key="2">
    <source>
        <dbReference type="Pfam" id="PF00582"/>
    </source>
</evidence>
<dbReference type="InterPro" id="IPR014729">
    <property type="entry name" value="Rossmann-like_a/b/a_fold"/>
</dbReference>
<evidence type="ECO:0000313" key="3">
    <source>
        <dbReference type="EMBL" id="AFM41277.1"/>
    </source>
</evidence>
<dbReference type="Pfam" id="PF00582">
    <property type="entry name" value="Usp"/>
    <property type="match status" value="1"/>
</dbReference>
<dbReference type="PANTHER" id="PTHR46268:SF6">
    <property type="entry name" value="UNIVERSAL STRESS PROTEIN UP12"/>
    <property type="match status" value="1"/>
</dbReference>
<dbReference type="STRING" id="646529.Desaci_2324"/>
<evidence type="ECO:0000313" key="4">
    <source>
        <dbReference type="Proteomes" id="UP000002892"/>
    </source>
</evidence>
<dbReference type="KEGG" id="dai:Desaci_2324"/>
<organism evidence="3 4">
    <name type="scientific">Desulfosporosinus acidiphilus (strain DSM 22704 / JCM 16185 / SJ4)</name>
    <dbReference type="NCBI Taxonomy" id="646529"/>
    <lineage>
        <taxon>Bacteria</taxon>
        <taxon>Bacillati</taxon>
        <taxon>Bacillota</taxon>
        <taxon>Clostridia</taxon>
        <taxon>Eubacteriales</taxon>
        <taxon>Desulfitobacteriaceae</taxon>
        <taxon>Desulfosporosinus</taxon>
    </lineage>
</organism>
<keyword evidence="4" id="KW-1185">Reference proteome</keyword>
<protein>
    <submittedName>
        <fullName evidence="3">Universal stress protein UspA-like protein</fullName>
    </submittedName>
</protein>
<reference evidence="3 4" key="1">
    <citation type="journal article" date="2012" name="J. Bacteriol.">
        <title>Complete genome sequences of Desulfosporosinus orientis DSM765T, Desulfosporosinus youngiae DSM17734T, Desulfosporosinus meridiei DSM13257T, and Desulfosporosinus acidiphilus DSM22704T.</title>
        <authorList>
            <person name="Pester M."/>
            <person name="Brambilla E."/>
            <person name="Alazard D."/>
            <person name="Rattei T."/>
            <person name="Weinmaier T."/>
            <person name="Han J."/>
            <person name="Lucas S."/>
            <person name="Lapidus A."/>
            <person name="Cheng J.F."/>
            <person name="Goodwin L."/>
            <person name="Pitluck S."/>
            <person name="Peters L."/>
            <person name="Ovchinnikova G."/>
            <person name="Teshima H."/>
            <person name="Detter J.C."/>
            <person name="Han C.S."/>
            <person name="Tapia R."/>
            <person name="Land M.L."/>
            <person name="Hauser L."/>
            <person name="Kyrpides N.C."/>
            <person name="Ivanova N.N."/>
            <person name="Pagani I."/>
            <person name="Huntmann M."/>
            <person name="Wei C.L."/>
            <person name="Davenport K.W."/>
            <person name="Daligault H."/>
            <person name="Chain P.S."/>
            <person name="Chen A."/>
            <person name="Mavromatis K."/>
            <person name="Markowitz V."/>
            <person name="Szeto E."/>
            <person name="Mikhailova N."/>
            <person name="Pati A."/>
            <person name="Wagner M."/>
            <person name="Woyke T."/>
            <person name="Ollivier B."/>
            <person name="Klenk H.P."/>
            <person name="Spring S."/>
            <person name="Loy A."/>
        </authorList>
    </citation>
    <scope>NUCLEOTIDE SEQUENCE [LARGE SCALE GENOMIC DNA]</scope>
    <source>
        <strain evidence="4">DSM 22704 / JCM 16185 / SJ4</strain>
    </source>
</reference>
<dbReference type="InterPro" id="IPR006015">
    <property type="entry name" value="Universal_stress_UspA"/>
</dbReference>
<feature type="domain" description="UspA" evidence="2">
    <location>
        <begin position="134"/>
        <end position="217"/>
    </location>
</feature>
<dbReference type="InterPro" id="IPR006016">
    <property type="entry name" value="UspA"/>
</dbReference>
<gene>
    <name evidence="3" type="ordered locus">Desaci_2324</name>
</gene>
<name>I4D653_DESAJ</name>
<dbReference type="HOGENOM" id="CLU_049301_16_2_9"/>
<dbReference type="AlphaFoldDB" id="I4D653"/>